<gene>
    <name evidence="1" type="ORF">S01H4_05567</name>
</gene>
<evidence type="ECO:0000313" key="1">
    <source>
        <dbReference type="EMBL" id="GAG71801.1"/>
    </source>
</evidence>
<comment type="caution">
    <text evidence="1">The sequence shown here is derived from an EMBL/GenBank/DDBJ whole genome shotgun (WGS) entry which is preliminary data.</text>
</comment>
<dbReference type="EMBL" id="BART01001628">
    <property type="protein sequence ID" value="GAG71801.1"/>
    <property type="molecule type" value="Genomic_DNA"/>
</dbReference>
<organism evidence="1">
    <name type="scientific">marine sediment metagenome</name>
    <dbReference type="NCBI Taxonomy" id="412755"/>
    <lineage>
        <taxon>unclassified sequences</taxon>
        <taxon>metagenomes</taxon>
        <taxon>ecological metagenomes</taxon>
    </lineage>
</organism>
<accession>X1BIC0</accession>
<sequence>MYSNPVIESLKIQYPSTGNFKPSAKNFLLYDFWSGNVVNEDVFAY</sequence>
<name>X1BIC0_9ZZZZ</name>
<reference evidence="1" key="1">
    <citation type="journal article" date="2014" name="Front. Microbiol.">
        <title>High frequency of phylogenetically diverse reductive dehalogenase-homologous genes in deep subseafloor sedimentary metagenomes.</title>
        <authorList>
            <person name="Kawai M."/>
            <person name="Futagami T."/>
            <person name="Toyoda A."/>
            <person name="Takaki Y."/>
            <person name="Nishi S."/>
            <person name="Hori S."/>
            <person name="Arai W."/>
            <person name="Tsubouchi T."/>
            <person name="Morono Y."/>
            <person name="Uchiyama I."/>
            <person name="Ito T."/>
            <person name="Fujiyama A."/>
            <person name="Inagaki F."/>
            <person name="Takami H."/>
        </authorList>
    </citation>
    <scope>NUCLEOTIDE SEQUENCE</scope>
    <source>
        <strain evidence="1">Expedition CK06-06</strain>
    </source>
</reference>
<dbReference type="AlphaFoldDB" id="X1BIC0"/>
<proteinExistence type="predicted"/>
<protein>
    <submittedName>
        <fullName evidence="1">Uncharacterized protein</fullName>
    </submittedName>
</protein>
<feature type="non-terminal residue" evidence="1">
    <location>
        <position position="45"/>
    </location>
</feature>